<evidence type="ECO:0000256" key="3">
    <source>
        <dbReference type="ARBA" id="ARBA00006159"/>
    </source>
</evidence>
<dbReference type="Pfam" id="PF18469">
    <property type="entry name" value="PH_18"/>
    <property type="match status" value="1"/>
</dbReference>
<dbReference type="GO" id="GO:0042393">
    <property type="term" value="F:histone binding"/>
    <property type="evidence" value="ECO:0007669"/>
    <property type="project" value="TreeGrafter"/>
</dbReference>
<dbReference type="Gene3D" id="2.30.29.30">
    <property type="entry name" value="Pleckstrin-homology domain (PH domain)/Phosphotyrosine-binding domain (PTB)"/>
    <property type="match status" value="1"/>
</dbReference>
<evidence type="ECO:0000256" key="12">
    <source>
        <dbReference type="SAM" id="MobiDB-lite"/>
    </source>
</evidence>
<evidence type="ECO:0000313" key="15">
    <source>
        <dbReference type="Proteomes" id="UP000094285"/>
    </source>
</evidence>
<feature type="compositionally biased region" description="Acidic residues" evidence="12">
    <location>
        <begin position="402"/>
        <end position="465"/>
    </location>
</feature>
<keyword evidence="15" id="KW-1185">Reference proteome</keyword>
<organism evidence="14 15">
    <name type="scientific">Suhomyces tanzawaensis NRRL Y-17324</name>
    <dbReference type="NCBI Taxonomy" id="984487"/>
    <lineage>
        <taxon>Eukaryota</taxon>
        <taxon>Fungi</taxon>
        <taxon>Dikarya</taxon>
        <taxon>Ascomycota</taxon>
        <taxon>Saccharomycotina</taxon>
        <taxon>Pichiomycetes</taxon>
        <taxon>Debaryomycetaceae</taxon>
        <taxon>Suhomyces</taxon>
    </lineage>
</organism>
<evidence type="ECO:0000256" key="5">
    <source>
        <dbReference type="ARBA" id="ARBA00018462"/>
    </source>
</evidence>
<comment type="similarity">
    <text evidence="3">Belongs to the RTT106 family.</text>
</comment>
<feature type="region of interest" description="Disordered" evidence="12">
    <location>
        <begin position="40"/>
        <end position="71"/>
    </location>
</feature>
<keyword evidence="6" id="KW-0158">Chromosome</keyword>
<dbReference type="PANTHER" id="PTHR45849:SF3">
    <property type="entry name" value="HISTONE CHAPERONE RTT106"/>
    <property type="match status" value="1"/>
</dbReference>
<evidence type="ECO:0000256" key="11">
    <source>
        <dbReference type="ARBA" id="ARBA00023242"/>
    </source>
</evidence>
<evidence type="ECO:0000256" key="1">
    <source>
        <dbReference type="ARBA" id="ARBA00004123"/>
    </source>
</evidence>
<evidence type="ECO:0000256" key="10">
    <source>
        <dbReference type="ARBA" id="ARBA00023186"/>
    </source>
</evidence>
<keyword evidence="10" id="KW-0143">Chaperone</keyword>
<keyword evidence="11" id="KW-0539">Nucleus</keyword>
<evidence type="ECO:0000256" key="7">
    <source>
        <dbReference type="ARBA" id="ARBA00023015"/>
    </source>
</evidence>
<gene>
    <name evidence="14" type="ORF">CANTADRAFT_6076</name>
</gene>
<dbReference type="SMART" id="SM01287">
    <property type="entry name" value="Rtt106"/>
    <property type="match status" value="1"/>
</dbReference>
<keyword evidence="9" id="KW-0804">Transcription</keyword>
<evidence type="ECO:0000259" key="13">
    <source>
        <dbReference type="SMART" id="SM01287"/>
    </source>
</evidence>
<dbReference type="PANTHER" id="PTHR45849">
    <property type="entry name" value="FACT COMPLEX SUBUNIT SSRP1"/>
    <property type="match status" value="1"/>
</dbReference>
<dbReference type="GO" id="GO:0031491">
    <property type="term" value="F:nucleosome binding"/>
    <property type="evidence" value="ECO:0007669"/>
    <property type="project" value="TreeGrafter"/>
</dbReference>
<dbReference type="GO" id="GO:0005694">
    <property type="term" value="C:chromosome"/>
    <property type="evidence" value="ECO:0007669"/>
    <property type="project" value="UniProtKB-SubCell"/>
</dbReference>
<dbReference type="GO" id="GO:0005634">
    <property type="term" value="C:nucleus"/>
    <property type="evidence" value="ECO:0007669"/>
    <property type="project" value="UniProtKB-SubCell"/>
</dbReference>
<keyword evidence="8" id="KW-0238">DNA-binding</keyword>
<sequence>MSWISSLPPDLQSKVQALVATHPASLDVLQGLWEYKEQRKRKKNIDDHPGPVPDAAKTSTSAPSSAAGAGTPAKSAAGATIIKLSAPVEPSTVIFSLSQMSFQSPLRKRMDLTFHLVELEGQAVPVLSVVNKLVAELSIVNLDRAIRLCVLVPILGNSNTSKKNIVCLSVWIHGHKDPIVCQLNLDQIKKQMVQEGKLPESVLDQPDEASGLLISSIHERIIDYFQRQFRLCGINLINYLPCSTLFKNEVLLHTDTAISLRLNLQGQKQGGGQFVMVEAHKGLKDGSLLFLSENDFHGTYIIFGFKKPILVYEIANIVSTSYSSITRLTFSLLLTVVKNGVETSVEFGMIDQEYFQVIDDFIKAQSINDNSYDDSLKEKTNLKKEKEDKDENLAQVVAGGDADADEDEEDDDYEGGDDSDAGEDSDSDAESGESGDSADESDPDSADEGEQASEDEEEEGEEEDDGVFHKSKEE</sequence>
<name>A0A1E4SHC3_9ASCO</name>
<dbReference type="Pfam" id="PF08512">
    <property type="entry name" value="Rttp106-like_middle"/>
    <property type="match status" value="1"/>
</dbReference>
<dbReference type="SUPFAM" id="SSF50729">
    <property type="entry name" value="PH domain-like"/>
    <property type="match status" value="1"/>
</dbReference>
<keyword evidence="7" id="KW-0805">Transcription regulation</keyword>
<evidence type="ECO:0000313" key="14">
    <source>
        <dbReference type="EMBL" id="ODV78870.1"/>
    </source>
</evidence>
<evidence type="ECO:0000256" key="9">
    <source>
        <dbReference type="ARBA" id="ARBA00023163"/>
    </source>
</evidence>
<dbReference type="InterPro" id="IPR050454">
    <property type="entry name" value="RTT106/SSRP1_HistChap/FACT"/>
</dbReference>
<evidence type="ECO:0000256" key="4">
    <source>
        <dbReference type="ARBA" id="ARBA00017355"/>
    </source>
</evidence>
<dbReference type="InterPro" id="IPR040770">
    <property type="entry name" value="Rtt106_PH"/>
</dbReference>
<dbReference type="Proteomes" id="UP000094285">
    <property type="component" value="Unassembled WGS sequence"/>
</dbReference>
<dbReference type="OrthoDB" id="75754at2759"/>
<feature type="region of interest" description="Disordered" evidence="12">
    <location>
        <begin position="382"/>
        <end position="474"/>
    </location>
</feature>
<evidence type="ECO:0000256" key="8">
    <source>
        <dbReference type="ARBA" id="ARBA00023125"/>
    </source>
</evidence>
<reference evidence="15" key="1">
    <citation type="submission" date="2016-05" db="EMBL/GenBank/DDBJ databases">
        <title>Comparative genomics of biotechnologically important yeasts.</title>
        <authorList>
            <consortium name="DOE Joint Genome Institute"/>
            <person name="Riley R."/>
            <person name="Haridas S."/>
            <person name="Wolfe K.H."/>
            <person name="Lopes M.R."/>
            <person name="Hittinger C.T."/>
            <person name="Goker M."/>
            <person name="Salamov A."/>
            <person name="Wisecaver J."/>
            <person name="Long T.M."/>
            <person name="Aerts A.L."/>
            <person name="Barry K."/>
            <person name="Choi C."/>
            <person name="Clum A."/>
            <person name="Coughlan A.Y."/>
            <person name="Deshpande S."/>
            <person name="Douglass A.P."/>
            <person name="Hanson S.J."/>
            <person name="Klenk H.-P."/>
            <person name="Labutti K."/>
            <person name="Lapidus A."/>
            <person name="Lindquist E."/>
            <person name="Lipzen A."/>
            <person name="Meier-Kolthoff J.P."/>
            <person name="Ohm R.A."/>
            <person name="Otillar R.P."/>
            <person name="Pangilinan J."/>
            <person name="Peng Y."/>
            <person name="Rokas A."/>
            <person name="Rosa C.A."/>
            <person name="Scheuner C."/>
            <person name="Sibirny A.A."/>
            <person name="Slot J.C."/>
            <person name="Stielow J.B."/>
            <person name="Sun H."/>
            <person name="Kurtzman C.P."/>
            <person name="Blackwell M."/>
            <person name="Grigoriev I.V."/>
            <person name="Jeffries T.W."/>
        </authorList>
    </citation>
    <scope>NUCLEOTIDE SEQUENCE [LARGE SCALE GENOMIC DNA]</scope>
    <source>
        <strain evidence="15">NRRL Y-17324</strain>
    </source>
</reference>
<protein>
    <recommendedName>
        <fullName evidence="4">Histone chaperone RTT106</fullName>
    </recommendedName>
    <alternativeName>
        <fullName evidence="5">Histone chaperone rtt106</fullName>
    </alternativeName>
</protein>
<dbReference type="EMBL" id="KV453912">
    <property type="protein sequence ID" value="ODV78870.1"/>
    <property type="molecule type" value="Genomic_DNA"/>
</dbReference>
<proteinExistence type="inferred from homology"/>
<evidence type="ECO:0000256" key="2">
    <source>
        <dbReference type="ARBA" id="ARBA00004286"/>
    </source>
</evidence>
<dbReference type="GO" id="GO:0003677">
    <property type="term" value="F:DNA binding"/>
    <property type="evidence" value="ECO:0007669"/>
    <property type="project" value="UniProtKB-KW"/>
</dbReference>
<dbReference type="RefSeq" id="XP_020063992.1">
    <property type="nucleotide sequence ID" value="XM_020210818.1"/>
</dbReference>
<evidence type="ECO:0000256" key="6">
    <source>
        <dbReference type="ARBA" id="ARBA00022454"/>
    </source>
</evidence>
<dbReference type="AlphaFoldDB" id="A0A1E4SHC3"/>
<dbReference type="STRING" id="984487.A0A1E4SHC3"/>
<feature type="compositionally biased region" description="Basic and acidic residues" evidence="12">
    <location>
        <begin position="382"/>
        <end position="392"/>
    </location>
</feature>
<dbReference type="InterPro" id="IPR011993">
    <property type="entry name" value="PH-like_dom_sf"/>
</dbReference>
<comment type="subcellular location">
    <subcellularLocation>
        <location evidence="2">Chromosome</location>
    </subcellularLocation>
    <subcellularLocation>
        <location evidence="1">Nucleus</location>
    </subcellularLocation>
</comment>
<dbReference type="InterPro" id="IPR013719">
    <property type="entry name" value="RTT106/SPT16-like_middle_dom"/>
</dbReference>
<dbReference type="GeneID" id="30984954"/>
<feature type="compositionally biased region" description="Low complexity" evidence="12">
    <location>
        <begin position="55"/>
        <end position="71"/>
    </location>
</feature>
<feature type="domain" description="Histone chaperone RTT106/FACT complex subunit SPT16-like middle" evidence="13">
    <location>
        <begin position="274"/>
        <end position="372"/>
    </location>
</feature>
<accession>A0A1E4SHC3</accession>
<dbReference type="Gene3D" id="2.30.29.120">
    <property type="match status" value="1"/>
</dbReference>